<comment type="caution">
    <text evidence="1">The sequence shown here is derived from an EMBL/GenBank/DDBJ whole genome shotgun (WGS) entry which is preliminary data.</text>
</comment>
<dbReference type="EMBL" id="MRCG01000009">
    <property type="protein sequence ID" value="OKH47418.1"/>
    <property type="molecule type" value="Genomic_DNA"/>
</dbReference>
<dbReference type="InterPro" id="IPR027417">
    <property type="entry name" value="P-loop_NTPase"/>
</dbReference>
<proteinExistence type="predicted"/>
<protein>
    <submittedName>
        <fullName evidence="1">KAP family P-loop domain-containing protein</fullName>
    </submittedName>
</protein>
<reference evidence="1 2" key="1">
    <citation type="submission" date="2016-11" db="EMBL/GenBank/DDBJ databases">
        <title>Draft Genome Sequences of Nine Cyanobacterial Strains from Diverse Habitats.</title>
        <authorList>
            <person name="Zhu T."/>
            <person name="Hou S."/>
            <person name="Lu X."/>
            <person name="Hess W.R."/>
        </authorList>
    </citation>
    <scope>NUCLEOTIDE SEQUENCE [LARGE SCALE GENOMIC DNA]</scope>
    <source>
        <strain evidence="1 2">NIES-30</strain>
    </source>
</reference>
<dbReference type="AlphaFoldDB" id="A0A1U7J4M2"/>
<dbReference type="OrthoDB" id="477505at2"/>
<sequence length="457" mass="50476">MAFDAGRFFRACNPSKTLNLSSPADKQYYIDFSAVRGSDLVQELKRTITLSGEEPTCQLFTGHIGCGKSTELSRLQGDLEAAGYHVVYFESTDDLDMGDVDISDILLAIAKQVSKSLEDAKLRLTPSRFQQLIKSTADLLNSEVTGLKVKGPEIGGIKVGGDLGLSAADGTYSLSLGIGEITTKAKDSKDVRALLRQHLEPRIKTILDIINGELIDTANRQLLDQGKAGLVVIVDNLDRIDNKPRVQDRRQPEYLFVDRGDQLKQLRCHVIYTIPLVLSFSNEKENLTNRFGASPQVLPMVRTQNRDGSACEAGLEALRQMILARAFPEVPADQRLEQLGQVFDSTETLDRLCLASGGHVRNLLVLVNDCLKKADPPLTQALLGQVISLRLSDLTKAIEVEEWGLLREVHRTKAVRGEGEYQALLRSLFVFEYRDAGQTWFDLNPALLAAKELTPDA</sequence>
<keyword evidence="2" id="KW-1185">Reference proteome</keyword>
<dbReference type="RefSeq" id="WP_073608894.1">
    <property type="nucleotide sequence ID" value="NZ_MRCG01000009.1"/>
</dbReference>
<accession>A0A1U7J4M2</accession>
<dbReference type="SUPFAM" id="SSF52540">
    <property type="entry name" value="P-loop containing nucleoside triphosphate hydrolases"/>
    <property type="match status" value="1"/>
</dbReference>
<organism evidence="1 2">
    <name type="scientific">Phormidium tenue NIES-30</name>
    <dbReference type="NCBI Taxonomy" id="549789"/>
    <lineage>
        <taxon>Bacteria</taxon>
        <taxon>Bacillati</taxon>
        <taxon>Cyanobacteriota</taxon>
        <taxon>Cyanophyceae</taxon>
        <taxon>Oscillatoriophycideae</taxon>
        <taxon>Oscillatoriales</taxon>
        <taxon>Oscillatoriaceae</taxon>
        <taxon>Phormidium</taxon>
    </lineage>
</organism>
<evidence type="ECO:0000313" key="1">
    <source>
        <dbReference type="EMBL" id="OKH47418.1"/>
    </source>
</evidence>
<evidence type="ECO:0000313" key="2">
    <source>
        <dbReference type="Proteomes" id="UP000185557"/>
    </source>
</evidence>
<gene>
    <name evidence="1" type="ORF">NIES30_13160</name>
</gene>
<dbReference type="Proteomes" id="UP000185557">
    <property type="component" value="Unassembled WGS sequence"/>
</dbReference>
<dbReference type="STRING" id="549789.NIES30_13160"/>
<name>A0A1U7J4M2_9CYAN</name>
<dbReference type="Gene3D" id="3.40.50.300">
    <property type="entry name" value="P-loop containing nucleotide triphosphate hydrolases"/>
    <property type="match status" value="1"/>
</dbReference>